<dbReference type="Proteomes" id="UP000256269">
    <property type="component" value="Unassembled WGS sequence"/>
</dbReference>
<evidence type="ECO:0000256" key="1">
    <source>
        <dbReference type="SAM" id="MobiDB-lite"/>
    </source>
</evidence>
<feature type="compositionally biased region" description="Pro residues" evidence="1">
    <location>
        <begin position="1"/>
        <end position="20"/>
    </location>
</feature>
<feature type="region of interest" description="Disordered" evidence="1">
    <location>
        <begin position="1"/>
        <end position="23"/>
    </location>
</feature>
<keyword evidence="2" id="KW-1133">Transmembrane helix</keyword>
<evidence type="ECO:0000313" key="4">
    <source>
        <dbReference type="Proteomes" id="UP000256269"/>
    </source>
</evidence>
<name>A0A3E0HD17_9PSEU</name>
<dbReference type="AlphaFoldDB" id="A0A3E0HD17"/>
<gene>
    <name evidence="3" type="ORF">BCF44_110234</name>
</gene>
<proteinExistence type="predicted"/>
<accession>A0A3E0HD17</accession>
<organism evidence="3 4">
    <name type="scientific">Kutzneria buriramensis</name>
    <dbReference type="NCBI Taxonomy" id="1045776"/>
    <lineage>
        <taxon>Bacteria</taxon>
        <taxon>Bacillati</taxon>
        <taxon>Actinomycetota</taxon>
        <taxon>Actinomycetes</taxon>
        <taxon>Pseudonocardiales</taxon>
        <taxon>Pseudonocardiaceae</taxon>
        <taxon>Kutzneria</taxon>
    </lineage>
</organism>
<reference evidence="3 4" key="1">
    <citation type="submission" date="2018-08" db="EMBL/GenBank/DDBJ databases">
        <title>Genomic Encyclopedia of Archaeal and Bacterial Type Strains, Phase II (KMG-II): from individual species to whole genera.</title>
        <authorList>
            <person name="Goeker M."/>
        </authorList>
    </citation>
    <scope>NUCLEOTIDE SEQUENCE [LARGE SCALE GENOMIC DNA]</scope>
    <source>
        <strain evidence="3 4">DSM 45791</strain>
    </source>
</reference>
<keyword evidence="2" id="KW-0812">Transmembrane</keyword>
<dbReference type="RefSeq" id="WP_116177542.1">
    <property type="nucleotide sequence ID" value="NZ_CP144375.1"/>
</dbReference>
<dbReference type="EMBL" id="QUNO01000010">
    <property type="protein sequence ID" value="REH42737.1"/>
    <property type="molecule type" value="Genomic_DNA"/>
</dbReference>
<keyword evidence="4" id="KW-1185">Reference proteome</keyword>
<evidence type="ECO:0000313" key="3">
    <source>
        <dbReference type="EMBL" id="REH42737.1"/>
    </source>
</evidence>
<evidence type="ECO:0000256" key="2">
    <source>
        <dbReference type="SAM" id="Phobius"/>
    </source>
</evidence>
<feature type="region of interest" description="Disordered" evidence="1">
    <location>
        <begin position="58"/>
        <end position="79"/>
    </location>
</feature>
<keyword evidence="2" id="KW-0472">Membrane</keyword>
<sequence length="225" mass="23682">MTGPYPQPGQWGPPPPPIPPRKSQTGAVIGTVIGVVLMLGLGTWAVIGIISSRHSTVVSSTTSSHPTTTRPPRTSTTNSTSYHVNDCVWLDLTSSERVSCASDKAALQINLVIPKSTQCIGDFDSFGDHWYDDDTSLRYCASLAVPKGQCLKADLSDTGLVERAPCSPATAGASGAPHAKLYQVIDVVSGTDGKTVCDKVPGADDTWFYQSNLSGQFACLKLLAG</sequence>
<feature type="transmembrane region" description="Helical" evidence="2">
    <location>
        <begin position="27"/>
        <end position="50"/>
    </location>
</feature>
<comment type="caution">
    <text evidence="3">The sequence shown here is derived from an EMBL/GenBank/DDBJ whole genome shotgun (WGS) entry which is preliminary data.</text>
</comment>
<protein>
    <submittedName>
        <fullName evidence="3">Uncharacterized protein</fullName>
    </submittedName>
</protein>